<reference key="1">
    <citation type="submission" date="2010-11" db="EMBL/GenBank/DDBJ databases">
        <title>The complete genome of Paludibacter propionicigenes DSM 17365.</title>
        <authorList>
            <consortium name="US DOE Joint Genome Institute (JGI-PGF)"/>
            <person name="Lucas S."/>
            <person name="Copeland A."/>
            <person name="Lapidus A."/>
            <person name="Bruce D."/>
            <person name="Goodwin L."/>
            <person name="Pitluck S."/>
            <person name="Kyrpides N."/>
            <person name="Mavromatis K."/>
            <person name="Ivanova N."/>
            <person name="Munk A.C."/>
            <person name="Brettin T."/>
            <person name="Detter J.C."/>
            <person name="Han C."/>
            <person name="Tapia R."/>
            <person name="Land M."/>
            <person name="Hauser L."/>
            <person name="Markowitz V."/>
            <person name="Cheng J.-F."/>
            <person name="Hugenholtz P."/>
            <person name="Woyke T."/>
            <person name="Wu D."/>
            <person name="Gronow S."/>
            <person name="Wellnitz S."/>
            <person name="Brambilla E."/>
            <person name="Klenk H.-P."/>
            <person name="Eisen J.A."/>
        </authorList>
    </citation>
    <scope>NUCLEOTIDE SEQUENCE</scope>
    <source>
        <strain>WB4</strain>
    </source>
</reference>
<reference evidence="3 4" key="2">
    <citation type="journal article" date="2011" name="Stand. Genomic Sci.">
        <title>Complete genome sequence of Paludibacter propionicigenes type strain (WB4).</title>
        <authorList>
            <person name="Gronow S."/>
            <person name="Munk C."/>
            <person name="Lapidus A."/>
            <person name="Nolan M."/>
            <person name="Lucas S."/>
            <person name="Hammon N."/>
            <person name="Deshpande S."/>
            <person name="Cheng J.F."/>
            <person name="Tapia R."/>
            <person name="Han C."/>
            <person name="Goodwin L."/>
            <person name="Pitluck S."/>
            <person name="Liolios K."/>
            <person name="Ivanova N."/>
            <person name="Mavromatis K."/>
            <person name="Mikhailova N."/>
            <person name="Pati A."/>
            <person name="Chen A."/>
            <person name="Palaniappan K."/>
            <person name="Land M."/>
            <person name="Hauser L."/>
            <person name="Chang Y.J."/>
            <person name="Jeffries C.D."/>
            <person name="Brambilla E."/>
            <person name="Rohde M."/>
            <person name="Goker M."/>
            <person name="Detter J.C."/>
            <person name="Woyke T."/>
            <person name="Bristow J."/>
            <person name="Eisen J.A."/>
            <person name="Markowitz V."/>
            <person name="Hugenholtz P."/>
            <person name="Kyrpides N.C."/>
            <person name="Klenk H.P."/>
        </authorList>
    </citation>
    <scope>NUCLEOTIDE SEQUENCE [LARGE SCALE GENOMIC DNA]</scope>
    <source>
        <strain evidence="4">DSM 17365 / JCM 13257 / WB4</strain>
    </source>
</reference>
<keyword evidence="1" id="KW-0812">Transmembrane</keyword>
<dbReference type="AlphaFoldDB" id="E4T3B4"/>
<organism evidence="3 4">
    <name type="scientific">Paludibacter propionicigenes (strain DSM 17365 / JCM 13257 / WB4)</name>
    <dbReference type="NCBI Taxonomy" id="694427"/>
    <lineage>
        <taxon>Bacteria</taxon>
        <taxon>Pseudomonadati</taxon>
        <taxon>Bacteroidota</taxon>
        <taxon>Bacteroidia</taxon>
        <taxon>Bacteroidales</taxon>
        <taxon>Paludibacteraceae</taxon>
        <taxon>Paludibacter</taxon>
    </lineage>
</organism>
<dbReference type="RefSeq" id="WP_013444577.1">
    <property type="nucleotide sequence ID" value="NC_014734.1"/>
</dbReference>
<keyword evidence="1" id="KW-0472">Membrane</keyword>
<dbReference type="EMBL" id="CP002345">
    <property type="protein sequence ID" value="ADQ79208.1"/>
    <property type="molecule type" value="Genomic_DNA"/>
</dbReference>
<dbReference type="HOGENOM" id="CLU_030169_0_3_10"/>
<dbReference type="InterPro" id="IPR050789">
    <property type="entry name" value="Diverse_Enzym_Activities"/>
</dbReference>
<keyword evidence="1" id="KW-1133">Transmembrane helix</keyword>
<dbReference type="Proteomes" id="UP000008718">
    <property type="component" value="Chromosome"/>
</dbReference>
<dbReference type="OrthoDB" id="1185352at2"/>
<feature type="transmembrane region" description="Helical" evidence="1">
    <location>
        <begin position="12"/>
        <end position="36"/>
    </location>
</feature>
<feature type="domain" description="Beta-lactamase-related" evidence="2">
    <location>
        <begin position="89"/>
        <end position="372"/>
    </location>
</feature>
<dbReference type="STRING" id="694427.Palpr_1059"/>
<sequence>MKTSQKFTFRKITLYLLLTLIVGAGIFLILPGNYYVRKSLIHWMPKIDQYTIFANRVVKADDPQPWDFAPDVDSKQISPEFEADFTKYKTIGFVVVQHNKIILEQYWKNYSPLSLTNSFSMAKSVISLLIGCAITDGKIKSVEQPVSDFLPEWTSFDGKVLSIKDLLTMSAGVDWDESYSSLFSKTTQAYYGNDLWKLALTEKLIEKPGERFNYQSGVTQMLAFVLQKATGKNIADYASEKLWTPIHAEEDAQWSLDHKDGMEKAYCCFNSNARDFARLGQLILNKGKWDGVQVVDSNYIKAATTPATWLKFTRKLRPDETTYREPIPCSFYGYQFWLLKYRGLDIINYRGMLGQYILVIPKLDAVIVRLGKEREAEYDVEQNYPKDIEIWLNAGIDAINKQ</sequence>
<dbReference type="eggNOG" id="COG1680">
    <property type="taxonomic scope" value="Bacteria"/>
</dbReference>
<dbReference type="KEGG" id="ppn:Palpr_1059"/>
<dbReference type="PANTHER" id="PTHR43283:SF7">
    <property type="entry name" value="BETA-LACTAMASE-RELATED DOMAIN-CONTAINING PROTEIN"/>
    <property type="match status" value="1"/>
</dbReference>
<gene>
    <name evidence="3" type="ordered locus">Palpr_1059</name>
</gene>
<keyword evidence="4" id="KW-1185">Reference proteome</keyword>
<evidence type="ECO:0000259" key="2">
    <source>
        <dbReference type="Pfam" id="PF00144"/>
    </source>
</evidence>
<proteinExistence type="predicted"/>
<dbReference type="Gene3D" id="3.40.710.10">
    <property type="entry name" value="DD-peptidase/beta-lactamase superfamily"/>
    <property type="match status" value="1"/>
</dbReference>
<evidence type="ECO:0000313" key="3">
    <source>
        <dbReference type="EMBL" id="ADQ79208.1"/>
    </source>
</evidence>
<protein>
    <submittedName>
        <fullName evidence="3">Beta-lactamase</fullName>
    </submittedName>
</protein>
<dbReference type="InterPro" id="IPR001466">
    <property type="entry name" value="Beta-lactam-related"/>
</dbReference>
<evidence type="ECO:0000256" key="1">
    <source>
        <dbReference type="SAM" id="Phobius"/>
    </source>
</evidence>
<dbReference type="Pfam" id="PF00144">
    <property type="entry name" value="Beta-lactamase"/>
    <property type="match status" value="1"/>
</dbReference>
<accession>E4T3B4</accession>
<dbReference type="SUPFAM" id="SSF56601">
    <property type="entry name" value="beta-lactamase/transpeptidase-like"/>
    <property type="match status" value="1"/>
</dbReference>
<name>E4T3B4_PALPW</name>
<evidence type="ECO:0000313" key="4">
    <source>
        <dbReference type="Proteomes" id="UP000008718"/>
    </source>
</evidence>
<dbReference type="PANTHER" id="PTHR43283">
    <property type="entry name" value="BETA-LACTAMASE-RELATED"/>
    <property type="match status" value="1"/>
</dbReference>
<dbReference type="InterPro" id="IPR012338">
    <property type="entry name" value="Beta-lactam/transpept-like"/>
</dbReference>